<evidence type="ECO:0000313" key="1">
    <source>
        <dbReference type="EMBL" id="SFA76312.1"/>
    </source>
</evidence>
<sequence length="70" mass="8259">MTIDVFWQQIETAIREHEDCSACPVKQHAEETNSEPMCDMVNDCADGLMMLHKKLQDEERQKMEWESNED</sequence>
<gene>
    <name evidence="1" type="ORF">SAMN05216587_101662</name>
</gene>
<proteinExistence type="predicted"/>
<accession>A0A1I0VJ27</accession>
<reference evidence="1 2" key="1">
    <citation type="submission" date="2016-10" db="EMBL/GenBank/DDBJ databases">
        <authorList>
            <person name="de Groot N.N."/>
        </authorList>
    </citation>
    <scope>NUCLEOTIDE SEQUENCE [LARGE SCALE GENOMIC DNA]</scope>
    <source>
        <strain evidence="1 2">L14</strain>
    </source>
</reference>
<name>A0A1I0VJ27_SELRU</name>
<organism evidence="1 2">
    <name type="scientific">Selenomonas ruminantium</name>
    <dbReference type="NCBI Taxonomy" id="971"/>
    <lineage>
        <taxon>Bacteria</taxon>
        <taxon>Bacillati</taxon>
        <taxon>Bacillota</taxon>
        <taxon>Negativicutes</taxon>
        <taxon>Selenomonadales</taxon>
        <taxon>Selenomonadaceae</taxon>
        <taxon>Selenomonas</taxon>
    </lineage>
</organism>
<dbReference type="EMBL" id="FOJX01000001">
    <property type="protein sequence ID" value="SFA76312.1"/>
    <property type="molecule type" value="Genomic_DNA"/>
</dbReference>
<dbReference type="Proteomes" id="UP000183843">
    <property type="component" value="Unassembled WGS sequence"/>
</dbReference>
<dbReference type="AlphaFoldDB" id="A0A1I0VJ27"/>
<evidence type="ECO:0000313" key="2">
    <source>
        <dbReference type="Proteomes" id="UP000183843"/>
    </source>
</evidence>
<protein>
    <submittedName>
        <fullName evidence="1">Uncharacterized protein</fullName>
    </submittedName>
</protein>